<protein>
    <submittedName>
        <fullName evidence="2">Uncharacterized protein</fullName>
    </submittedName>
</protein>
<feature type="transmembrane region" description="Helical" evidence="1">
    <location>
        <begin position="158"/>
        <end position="175"/>
    </location>
</feature>
<reference evidence="2" key="1">
    <citation type="journal article" date="2020" name="Nature">
        <title>Giant virus diversity and host interactions through global metagenomics.</title>
        <authorList>
            <person name="Schulz F."/>
            <person name="Roux S."/>
            <person name="Paez-Espino D."/>
            <person name="Jungbluth S."/>
            <person name="Walsh D.A."/>
            <person name="Denef V.J."/>
            <person name="McMahon K.D."/>
            <person name="Konstantinidis K.T."/>
            <person name="Eloe-Fadrosh E.A."/>
            <person name="Kyrpides N.C."/>
            <person name="Woyke T."/>
        </authorList>
    </citation>
    <scope>NUCLEOTIDE SEQUENCE</scope>
    <source>
        <strain evidence="2">GVMAG-M-3300023174-137</strain>
    </source>
</reference>
<evidence type="ECO:0000313" key="2">
    <source>
        <dbReference type="EMBL" id="QHT14238.1"/>
    </source>
</evidence>
<name>A0A6C0DBH0_9ZZZZ</name>
<evidence type="ECO:0000256" key="1">
    <source>
        <dbReference type="SAM" id="Phobius"/>
    </source>
</evidence>
<dbReference type="AlphaFoldDB" id="A0A6C0DBH0"/>
<proteinExistence type="predicted"/>
<dbReference type="EMBL" id="MN739580">
    <property type="protein sequence ID" value="QHT14238.1"/>
    <property type="molecule type" value="Genomic_DNA"/>
</dbReference>
<keyword evidence="1" id="KW-0812">Transmembrane</keyword>
<keyword evidence="1" id="KW-1133">Transmembrane helix</keyword>
<accession>A0A6C0DBH0</accession>
<keyword evidence="1" id="KW-0472">Membrane</keyword>
<feature type="transmembrane region" description="Helical" evidence="1">
    <location>
        <begin position="124"/>
        <end position="146"/>
    </location>
</feature>
<sequence>MSTLLSDLDSTAPSKDGDLVDQILREMNSGGGSPPAPAIPSSQGMIVDPMPNTAMNTRVMDAGPQTAHIIGGSQPTPADFAAAMHGVPYAPSAPFTAPTTAPPPPPRVRKSMMGRLTEEFKNPILVSLLVFVFSLPVVNFLFAHYLPWSVLPTGQLTMVGLLLKSACAGGSFWVIQRIIIPLLNM</sequence>
<organism evidence="2">
    <name type="scientific">viral metagenome</name>
    <dbReference type="NCBI Taxonomy" id="1070528"/>
    <lineage>
        <taxon>unclassified sequences</taxon>
        <taxon>metagenomes</taxon>
        <taxon>organismal metagenomes</taxon>
    </lineage>
</organism>